<evidence type="ECO:0000313" key="1">
    <source>
        <dbReference type="EMBL" id="KAJ8628001.1"/>
    </source>
</evidence>
<comment type="caution">
    <text evidence="1">The sequence shown here is derived from an EMBL/GenBank/DDBJ whole genome shotgun (WGS) entry which is preliminary data.</text>
</comment>
<sequence length="872" mass="98769">MEEAPRLRALCEDTEREEREASGGRQTLTSQARTWLGQSRPILDEINSIKSIFDERRTFCNGCSPNLCSDYTLGKRAFKKLEPVRQCINNGSGIQRLAMSSSPSVVRRDVKDLMEEAQKLKAHCDDMESEGREASRKRMRLTNQAQIWLGHAREIQTEIENIKSESDQRQASNDGILPDLPSTSTLGKRAVEKLESVRRLINERSRIQLVAMSSPPRVMAEKDVPTVGQSSAQRTMEKIWNLLHDEHTSVIYIYGMGGIGKTTLMKAISNKLRAFYQKRGKKEELRATREFDYVIWVTVTKQLNLQTIQNEIMSRLHLNFNENASYQDRSTQLCDYLSNNRYMLILDDLWNPIDLSGIGIPTNKENRSKIAITTRNANMSTVRVCSDMKAEKIRVETLTEDEAWDLFAAKVGKEVVSQPHIKDVAKDVAKKCGGLPLAIVAVAKAMEGQNKKELWQDALRALRASAPEIEGMEPQVFLPLKLSYDDLKDEEVKKCFLYCSLFPEDYEIPVKRIIGLWIMMEGFIDNNVDNLVDASNKGHRIIETLKRRILLEEGIKKKNSVKMHDIIRDLALYIASSSCNEGPKFLVKAGFGKALEQPPREGIWKECERISLMMNDITELPGKPECPNLISLFLTENPITAVPHSFFELMPALQVLDLSDTFITSLSVSSPSLLNLRALILRRCQRLREVPFLGQLKELQFLDIKSSGIRRLPEEMQNLVKLKKLNMSGLLSDSLTIPSNVMSGLSSLEDLRMHRTNVNWAQKGSEFAVEIDVILGEVYIYGGDNYPPGVKVMVTHTEGLEWTISDVKDVSQLVGVANGLRLLDIQGREEMECILEWSDVGENALQNIEKLHLGFLPKLQKLFEGDVVQTKK</sequence>
<keyword evidence="2" id="KW-1185">Reference proteome</keyword>
<dbReference type="EMBL" id="CM056814">
    <property type="protein sequence ID" value="KAJ8628001.1"/>
    <property type="molecule type" value="Genomic_DNA"/>
</dbReference>
<protein>
    <submittedName>
        <fullName evidence="1">Uncharacterized protein</fullName>
    </submittedName>
</protein>
<evidence type="ECO:0000313" key="2">
    <source>
        <dbReference type="Proteomes" id="UP001234297"/>
    </source>
</evidence>
<accession>A0ACC2L387</accession>
<reference evidence="1 2" key="1">
    <citation type="journal article" date="2022" name="Hortic Res">
        <title>A haplotype resolved chromosomal level avocado genome allows analysis of novel avocado genes.</title>
        <authorList>
            <person name="Nath O."/>
            <person name="Fletcher S.J."/>
            <person name="Hayward A."/>
            <person name="Shaw L.M."/>
            <person name="Masouleh A.K."/>
            <person name="Furtado A."/>
            <person name="Henry R.J."/>
            <person name="Mitter N."/>
        </authorList>
    </citation>
    <scope>NUCLEOTIDE SEQUENCE [LARGE SCALE GENOMIC DNA]</scope>
    <source>
        <strain evidence="2">cv. Hass</strain>
    </source>
</reference>
<gene>
    <name evidence="1" type="ORF">MRB53_021308</name>
</gene>
<dbReference type="Proteomes" id="UP001234297">
    <property type="component" value="Chromosome 6"/>
</dbReference>
<proteinExistence type="predicted"/>
<name>A0ACC2L387_PERAE</name>
<organism evidence="1 2">
    <name type="scientific">Persea americana</name>
    <name type="common">Avocado</name>
    <dbReference type="NCBI Taxonomy" id="3435"/>
    <lineage>
        <taxon>Eukaryota</taxon>
        <taxon>Viridiplantae</taxon>
        <taxon>Streptophyta</taxon>
        <taxon>Embryophyta</taxon>
        <taxon>Tracheophyta</taxon>
        <taxon>Spermatophyta</taxon>
        <taxon>Magnoliopsida</taxon>
        <taxon>Magnoliidae</taxon>
        <taxon>Laurales</taxon>
        <taxon>Lauraceae</taxon>
        <taxon>Persea</taxon>
    </lineage>
</organism>